<dbReference type="CDD" id="cd04301">
    <property type="entry name" value="NAT_SF"/>
    <property type="match status" value="1"/>
</dbReference>
<feature type="domain" description="N-acetyltransferase" evidence="1">
    <location>
        <begin position="75"/>
        <end position="211"/>
    </location>
</feature>
<evidence type="ECO:0000313" key="3">
    <source>
        <dbReference type="Proteomes" id="UP000253551"/>
    </source>
</evidence>
<dbReference type="SUPFAM" id="SSF55729">
    <property type="entry name" value="Acyl-CoA N-acyltransferases (Nat)"/>
    <property type="match status" value="1"/>
</dbReference>
<evidence type="ECO:0000313" key="2">
    <source>
        <dbReference type="EMBL" id="RCH78519.1"/>
    </source>
</evidence>
<dbReference type="GO" id="GO:0016747">
    <property type="term" value="F:acyltransferase activity, transferring groups other than amino-acyl groups"/>
    <property type="evidence" value="ECO:0007669"/>
    <property type="project" value="InterPro"/>
</dbReference>
<dbReference type="Gene3D" id="3.40.630.30">
    <property type="match status" value="1"/>
</dbReference>
<dbReference type="InterPro" id="IPR000182">
    <property type="entry name" value="GNAT_dom"/>
</dbReference>
<reference evidence="2 3" key="1">
    <citation type="journal article" date="2018" name="G3 (Bethesda)">
        <title>Phylogenetic and Phylogenomic Definition of Rhizopus Species.</title>
        <authorList>
            <person name="Gryganskyi A.P."/>
            <person name="Golan J."/>
            <person name="Dolatabadi S."/>
            <person name="Mondo S."/>
            <person name="Robb S."/>
            <person name="Idnurm A."/>
            <person name="Muszewska A."/>
            <person name="Steczkiewicz K."/>
            <person name="Masonjones S."/>
            <person name="Liao H.L."/>
            <person name="Gajdeczka M.T."/>
            <person name="Anike F."/>
            <person name="Vuek A."/>
            <person name="Anishchenko I.M."/>
            <person name="Voigt K."/>
            <person name="de Hoog G.S."/>
            <person name="Smith M.E."/>
            <person name="Heitman J."/>
            <person name="Vilgalys R."/>
            <person name="Stajich J.E."/>
        </authorList>
    </citation>
    <scope>NUCLEOTIDE SEQUENCE [LARGE SCALE GENOMIC DNA]</scope>
    <source>
        <strain evidence="2 3">LSU 92-RS-03</strain>
    </source>
</reference>
<accession>A0A367ILH4</accession>
<protein>
    <recommendedName>
        <fullName evidence="1">N-acetyltransferase domain-containing protein</fullName>
    </recommendedName>
</protein>
<organism evidence="2 3">
    <name type="scientific">Rhizopus stolonifer</name>
    <name type="common">Rhizopus nigricans</name>
    <dbReference type="NCBI Taxonomy" id="4846"/>
    <lineage>
        <taxon>Eukaryota</taxon>
        <taxon>Fungi</taxon>
        <taxon>Fungi incertae sedis</taxon>
        <taxon>Mucoromycota</taxon>
        <taxon>Mucoromycotina</taxon>
        <taxon>Mucoromycetes</taxon>
        <taxon>Mucorales</taxon>
        <taxon>Mucorineae</taxon>
        <taxon>Rhizopodaceae</taxon>
        <taxon>Rhizopus</taxon>
    </lineage>
</organism>
<dbReference type="Proteomes" id="UP000253551">
    <property type="component" value="Unassembled WGS sequence"/>
</dbReference>
<dbReference type="Pfam" id="PF08445">
    <property type="entry name" value="FR47"/>
    <property type="match status" value="1"/>
</dbReference>
<dbReference type="InterPro" id="IPR016181">
    <property type="entry name" value="Acyl_CoA_acyltransferase"/>
</dbReference>
<dbReference type="PROSITE" id="PS51186">
    <property type="entry name" value="GNAT"/>
    <property type="match status" value="1"/>
</dbReference>
<feature type="non-terminal residue" evidence="2">
    <location>
        <position position="211"/>
    </location>
</feature>
<proteinExistence type="predicted"/>
<name>A0A367ILH4_RHIST</name>
<evidence type="ECO:0000259" key="1">
    <source>
        <dbReference type="PROSITE" id="PS51186"/>
    </source>
</evidence>
<sequence>LYQDSCKKLKQTLQYYDTYRHAQNDFEDVYYHGINPLWAPVFHEIYKVGFQSPCFKYIKPASAHSPSPIQLKSGLKLTSASKEDVDVIKASTSIGYTLEYLQQCAFISAALKTNDADEQLIGWVLTHRDMLVGALQILPAWRRQGLADILMQDICTKYVEFFKQNLPETPLDRLYFVSTVQTFNDASARLFEKLGWKRYGSGVTWLLCLGI</sequence>
<dbReference type="OrthoDB" id="272266at2759"/>
<feature type="non-terminal residue" evidence="2">
    <location>
        <position position="1"/>
    </location>
</feature>
<comment type="caution">
    <text evidence="2">The sequence shown here is derived from an EMBL/GenBank/DDBJ whole genome shotgun (WGS) entry which is preliminary data.</text>
</comment>
<keyword evidence="3" id="KW-1185">Reference proteome</keyword>
<dbReference type="AlphaFoldDB" id="A0A367ILH4"/>
<dbReference type="EMBL" id="PJQM01007179">
    <property type="protein sequence ID" value="RCH78519.1"/>
    <property type="molecule type" value="Genomic_DNA"/>
</dbReference>
<gene>
    <name evidence="2" type="ORF">CU098_004059</name>
</gene>
<dbReference type="InterPro" id="IPR013653">
    <property type="entry name" value="GCN5-like_dom"/>
</dbReference>